<dbReference type="InterPro" id="IPR014030">
    <property type="entry name" value="Ketoacyl_synth_N"/>
</dbReference>
<evidence type="ECO:0000313" key="2">
    <source>
        <dbReference type="EMBL" id="SVC69280.1"/>
    </source>
</evidence>
<gene>
    <name evidence="2" type="ORF">METZ01_LOCUS322134</name>
</gene>
<proteinExistence type="predicted"/>
<protein>
    <recommendedName>
        <fullName evidence="1">Ketosynthase family 3 (KS3) domain-containing protein</fullName>
    </recommendedName>
</protein>
<dbReference type="GO" id="GO:0016746">
    <property type="term" value="F:acyltransferase activity"/>
    <property type="evidence" value="ECO:0007669"/>
    <property type="project" value="InterPro"/>
</dbReference>
<dbReference type="InterPro" id="IPR016039">
    <property type="entry name" value="Thiolase-like"/>
</dbReference>
<dbReference type="SMART" id="SM00825">
    <property type="entry name" value="PKS_KS"/>
    <property type="match status" value="1"/>
</dbReference>
<dbReference type="SUPFAM" id="SSF53901">
    <property type="entry name" value="Thiolase-like"/>
    <property type="match status" value="2"/>
</dbReference>
<evidence type="ECO:0000259" key="1">
    <source>
        <dbReference type="PROSITE" id="PS52004"/>
    </source>
</evidence>
<dbReference type="Pfam" id="PF00109">
    <property type="entry name" value="ketoacyl-synt"/>
    <property type="match status" value="1"/>
</dbReference>
<dbReference type="PANTHER" id="PTHR43074:SF1">
    <property type="entry name" value="BETA-KETOACYL SYNTHASE FAMILY PROTEIN-RELATED"/>
    <property type="match status" value="1"/>
</dbReference>
<dbReference type="Gene3D" id="3.40.47.10">
    <property type="match status" value="1"/>
</dbReference>
<sequence length="358" mass="39487">PMAIVGMEAIFGGCNGLHEFYQTVYDNKQHFRSLPPERWKGMEQYAELIDLPKGAWLKSFDIDFMRFKLQPNPKEHLISQQLLTLEVTDRAIKSTKLQEGQNVAVLVAMETELEIHRFRGRVNLSTQIEYSLKEAGIDLSDAEQHQLIKASKDSLSDEVPINRFTSFIGNIMASRISSLWDFSGPAFTVSSEENSVSRSLEIAQMLLDTQTVEAVVISAVDLSGSPEQVMLRQRKIPLNTGKPTLSFDKGVNGWMIGEGAGSVVLKSMEEAKKDKEKIYATVDSIAFTSATSSEAVEDCAKKAMKFASVKPDQIGLLEVCGSGSDVEDKFEMEGLTRVFSGDKPHCAIGGIKANIGHT</sequence>
<organism evidence="2">
    <name type="scientific">marine metagenome</name>
    <dbReference type="NCBI Taxonomy" id="408172"/>
    <lineage>
        <taxon>unclassified sequences</taxon>
        <taxon>metagenomes</taxon>
        <taxon>ecological metagenomes</taxon>
    </lineage>
</organism>
<accession>A0A382P8Y2</accession>
<feature type="non-terminal residue" evidence="2">
    <location>
        <position position="358"/>
    </location>
</feature>
<dbReference type="PROSITE" id="PS52004">
    <property type="entry name" value="KS3_2"/>
    <property type="match status" value="1"/>
</dbReference>
<feature type="non-terminal residue" evidence="2">
    <location>
        <position position="1"/>
    </location>
</feature>
<reference evidence="2" key="1">
    <citation type="submission" date="2018-05" db="EMBL/GenBank/DDBJ databases">
        <authorList>
            <person name="Lanie J.A."/>
            <person name="Ng W.-L."/>
            <person name="Kazmierczak K.M."/>
            <person name="Andrzejewski T.M."/>
            <person name="Davidsen T.M."/>
            <person name="Wayne K.J."/>
            <person name="Tettelin H."/>
            <person name="Glass J.I."/>
            <person name="Rusch D."/>
            <person name="Podicherti R."/>
            <person name="Tsui H.-C.T."/>
            <person name="Winkler M.E."/>
        </authorList>
    </citation>
    <scope>NUCLEOTIDE SEQUENCE</scope>
</reference>
<name>A0A382P8Y2_9ZZZZ</name>
<feature type="domain" description="Ketosynthase family 3 (KS3)" evidence="1">
    <location>
        <begin position="1"/>
        <end position="358"/>
    </location>
</feature>
<dbReference type="Pfam" id="PF02801">
    <property type="entry name" value="Ketoacyl-synt_C"/>
    <property type="match status" value="1"/>
</dbReference>
<dbReference type="InterPro" id="IPR014031">
    <property type="entry name" value="Ketoacyl_synth_C"/>
</dbReference>
<dbReference type="EMBL" id="UINC01105387">
    <property type="protein sequence ID" value="SVC69280.1"/>
    <property type="molecule type" value="Genomic_DNA"/>
</dbReference>
<dbReference type="CDD" id="cd00833">
    <property type="entry name" value="PKS"/>
    <property type="match status" value="1"/>
</dbReference>
<dbReference type="AlphaFoldDB" id="A0A382P8Y2"/>
<dbReference type="InterPro" id="IPR020841">
    <property type="entry name" value="PKS_Beta-ketoAc_synthase_dom"/>
</dbReference>
<dbReference type="InterPro" id="IPR052568">
    <property type="entry name" value="PKS-FAS_Synthase"/>
</dbReference>
<dbReference type="PANTHER" id="PTHR43074">
    <property type="entry name" value="OMEGA-3 POLYUNSATURATED FATTY ACID SYNTHASE PFAB-RELATED"/>
    <property type="match status" value="1"/>
</dbReference>